<keyword evidence="3" id="KW-0677">Repeat</keyword>
<reference evidence="5 6" key="1">
    <citation type="submission" date="2019-11" db="EMBL/GenBank/DDBJ databases">
        <title>Caenimonas koreensis gen. nov., sp. nov., isolated from activated sludge.</title>
        <authorList>
            <person name="Seung H.R."/>
        </authorList>
    </citation>
    <scope>NUCLEOTIDE SEQUENCE [LARGE SCALE GENOMIC DNA]</scope>
    <source>
        <strain evidence="5 6">EMB320</strain>
    </source>
</reference>
<sequence length="558" mass="58288">MQLERQSEIPDTADTIAGTPVTGAAPLAASTITTASAGTVVAYPYTGDYRVDVLLDSTPASDFSVTSRWNYGVPLGTQGYTITYSFMKSVPSYGGNDSSTGISGSFGFEVFTNAQKQATRDIFAHLSAELGINFQEVTETGDTIGQIRLGQNNQSAAGSAAYTFLPNTADDGVQGYGLSGDLWFDYTYAPNHDLTPGGEGYETLIHEIGHALGLKHPGNYNVGDGSSSQPGNYLAAAEDNSYYTVMSYTYALEGRDWYGIYDLLALKTLYGADAAYQAGATTYSFTDADGRALKIIDDASGSDTVDLSALTLGANIDLRPGAFSSIGRTELGTPSERNLSIDLLTSIENVTGTSYADHIILSSGTASANGGAGIDTVEYLQGRAAYTIAPNGNSIQVTAGGVNDSLVNVERLQFTDGRFAFDFAGNAGLSVKLIGAVLGQGASPDPFIAGVGLFYLDAGTPYEDLMTGAINYQLGASHTHAAFVNLIYTNVAGFAPAPDQLAYWVGELDAGHFTEAGLAVLAADTSYNLARVNFTGQSLQGLAYTPYGSSGGETNPNA</sequence>
<dbReference type="Pfam" id="PF08548">
    <property type="entry name" value="Peptidase_M10_C"/>
    <property type="match status" value="1"/>
</dbReference>
<dbReference type="GO" id="GO:0008237">
    <property type="term" value="F:metallopeptidase activity"/>
    <property type="evidence" value="ECO:0007669"/>
    <property type="project" value="InterPro"/>
</dbReference>
<dbReference type="SMART" id="SM00235">
    <property type="entry name" value="ZnMc"/>
    <property type="match status" value="1"/>
</dbReference>
<dbReference type="InterPro" id="IPR011049">
    <property type="entry name" value="Serralysin-like_metalloprot_C"/>
</dbReference>
<name>A0A844B779_9BURK</name>
<comment type="subcellular location">
    <subcellularLocation>
        <location evidence="1">Secreted</location>
    </subcellularLocation>
</comment>
<accession>A0A844B779</accession>
<evidence type="ECO:0000256" key="1">
    <source>
        <dbReference type="ARBA" id="ARBA00004613"/>
    </source>
</evidence>
<dbReference type="GO" id="GO:0005615">
    <property type="term" value="C:extracellular space"/>
    <property type="evidence" value="ECO:0007669"/>
    <property type="project" value="InterPro"/>
</dbReference>
<dbReference type="InterPro" id="IPR006026">
    <property type="entry name" value="Peptidase_Metallo"/>
</dbReference>
<evidence type="ECO:0000313" key="5">
    <source>
        <dbReference type="EMBL" id="MRD47246.1"/>
    </source>
</evidence>
<dbReference type="CDD" id="cd04277">
    <property type="entry name" value="ZnMc_serralysin_like"/>
    <property type="match status" value="1"/>
</dbReference>
<evidence type="ECO:0000256" key="2">
    <source>
        <dbReference type="ARBA" id="ARBA00022525"/>
    </source>
</evidence>
<gene>
    <name evidence="5" type="ORF">GHT07_08140</name>
</gene>
<evidence type="ECO:0000259" key="4">
    <source>
        <dbReference type="SMART" id="SM00235"/>
    </source>
</evidence>
<dbReference type="InterPro" id="IPR013858">
    <property type="entry name" value="Peptidase_M10B_C"/>
</dbReference>
<organism evidence="5 6">
    <name type="scientific">Caenimonas koreensis DSM 17982</name>
    <dbReference type="NCBI Taxonomy" id="1121255"/>
    <lineage>
        <taxon>Bacteria</taxon>
        <taxon>Pseudomonadati</taxon>
        <taxon>Pseudomonadota</taxon>
        <taxon>Betaproteobacteria</taxon>
        <taxon>Burkholderiales</taxon>
        <taxon>Comamonadaceae</taxon>
        <taxon>Caenimonas</taxon>
    </lineage>
</organism>
<evidence type="ECO:0000313" key="6">
    <source>
        <dbReference type="Proteomes" id="UP000487350"/>
    </source>
</evidence>
<dbReference type="Proteomes" id="UP000487350">
    <property type="component" value="Unassembled WGS sequence"/>
</dbReference>
<keyword evidence="2" id="KW-0964">Secreted</keyword>
<dbReference type="Gene3D" id="3.40.390.10">
    <property type="entry name" value="Collagenase (Catalytic Domain)"/>
    <property type="match status" value="1"/>
</dbReference>
<dbReference type="InterPro" id="IPR034033">
    <property type="entry name" value="Serralysin-like"/>
</dbReference>
<dbReference type="SUPFAM" id="SSF55486">
    <property type="entry name" value="Metalloproteases ('zincins'), catalytic domain"/>
    <property type="match status" value="1"/>
</dbReference>
<comment type="caution">
    <text evidence="5">The sequence shown here is derived from an EMBL/GenBank/DDBJ whole genome shotgun (WGS) entry which is preliminary data.</text>
</comment>
<evidence type="ECO:0000256" key="3">
    <source>
        <dbReference type="ARBA" id="ARBA00022737"/>
    </source>
</evidence>
<protein>
    <recommendedName>
        <fullName evidence="4">Peptidase metallopeptidase domain-containing protein</fullName>
    </recommendedName>
</protein>
<dbReference type="GO" id="GO:0005509">
    <property type="term" value="F:calcium ion binding"/>
    <property type="evidence" value="ECO:0007669"/>
    <property type="project" value="InterPro"/>
</dbReference>
<dbReference type="InterPro" id="IPR024079">
    <property type="entry name" value="MetalloPept_cat_dom_sf"/>
</dbReference>
<dbReference type="RefSeq" id="WP_153584562.1">
    <property type="nucleotide sequence ID" value="NZ_WJBU01000006.1"/>
</dbReference>
<dbReference type="GO" id="GO:0008270">
    <property type="term" value="F:zinc ion binding"/>
    <property type="evidence" value="ECO:0007669"/>
    <property type="project" value="InterPro"/>
</dbReference>
<dbReference type="EMBL" id="WJBU01000006">
    <property type="protein sequence ID" value="MRD47246.1"/>
    <property type="molecule type" value="Genomic_DNA"/>
</dbReference>
<proteinExistence type="predicted"/>
<keyword evidence="6" id="KW-1185">Reference proteome</keyword>
<dbReference type="AlphaFoldDB" id="A0A844B779"/>
<feature type="domain" description="Peptidase metallopeptidase" evidence="4">
    <location>
        <begin position="65"/>
        <end position="266"/>
    </location>
</feature>
<dbReference type="GO" id="GO:0006508">
    <property type="term" value="P:proteolysis"/>
    <property type="evidence" value="ECO:0007669"/>
    <property type="project" value="InterPro"/>
</dbReference>
<dbReference type="OrthoDB" id="480426at2"/>
<dbReference type="Gene3D" id="2.150.10.10">
    <property type="entry name" value="Serralysin-like metalloprotease, C-terminal"/>
    <property type="match status" value="1"/>
</dbReference>